<feature type="chain" id="PRO_5045766088" description="DUF1795 domain-containing protein" evidence="1">
    <location>
        <begin position="27"/>
        <end position="177"/>
    </location>
</feature>
<protein>
    <recommendedName>
        <fullName evidence="4">DUF1795 domain-containing protein</fullName>
    </recommendedName>
</protein>
<keyword evidence="1" id="KW-0732">Signal</keyword>
<evidence type="ECO:0000256" key="1">
    <source>
        <dbReference type="SAM" id="SignalP"/>
    </source>
</evidence>
<dbReference type="RefSeq" id="WP_334489174.1">
    <property type="nucleotide sequence ID" value="NZ_JAZHRV010000001.1"/>
</dbReference>
<feature type="signal peptide" evidence="1">
    <location>
        <begin position="1"/>
        <end position="26"/>
    </location>
</feature>
<evidence type="ECO:0000313" key="3">
    <source>
        <dbReference type="Proteomes" id="UP001364224"/>
    </source>
</evidence>
<evidence type="ECO:0008006" key="4">
    <source>
        <dbReference type="Google" id="ProtNLM"/>
    </source>
</evidence>
<organism evidence="2 3">
    <name type="scientific">Bradyrhizobium algeriense</name>
    <dbReference type="NCBI Taxonomy" id="634784"/>
    <lineage>
        <taxon>Bacteria</taxon>
        <taxon>Pseudomonadati</taxon>
        <taxon>Pseudomonadota</taxon>
        <taxon>Alphaproteobacteria</taxon>
        <taxon>Hyphomicrobiales</taxon>
        <taxon>Nitrobacteraceae</taxon>
        <taxon>Bradyrhizobium</taxon>
    </lineage>
</organism>
<name>A0ABU8BNV0_9BRAD</name>
<evidence type="ECO:0000313" key="2">
    <source>
        <dbReference type="EMBL" id="MEH2560224.1"/>
    </source>
</evidence>
<accession>A0ABU8BNV0</accession>
<reference evidence="2 3" key="1">
    <citation type="submission" date="2024-02" db="EMBL/GenBank/DDBJ databases">
        <title>Adaptive strategies in a cosmopolitan and abundant soil bacterium.</title>
        <authorList>
            <person name="Carini P."/>
        </authorList>
    </citation>
    <scope>NUCLEOTIDE SEQUENCE [LARGE SCALE GENOMIC DNA]</scope>
    <source>
        <strain evidence="2 3">AZCC 1608</strain>
    </source>
</reference>
<sequence length="177" mass="19501">MKLFELCLAFAALSGVIVCAPPFAHAQAKAPIAYFLDETSDGAVPNNLPANARDVIVAKARFVEPPIWLLGRHGEVPGNDVFATKVEITDLKRGSAENGRVFDVRMGLRTDYRDFAHPVAIPRTPDQLSQEYTVIIYSAEDGIRRLASFMISPSQHARWEAEVSAFLRGQSPFSTNK</sequence>
<proteinExistence type="predicted"/>
<dbReference type="EMBL" id="JAZHRV010000001">
    <property type="protein sequence ID" value="MEH2560224.1"/>
    <property type="molecule type" value="Genomic_DNA"/>
</dbReference>
<comment type="caution">
    <text evidence="2">The sequence shown here is derived from an EMBL/GenBank/DDBJ whole genome shotgun (WGS) entry which is preliminary data.</text>
</comment>
<keyword evidence="3" id="KW-1185">Reference proteome</keyword>
<gene>
    <name evidence="2" type="ORF">V1286_007753</name>
</gene>
<dbReference type="Proteomes" id="UP001364224">
    <property type="component" value="Unassembled WGS sequence"/>
</dbReference>